<gene>
    <name evidence="3" type="ORF">SAMN05421734_101416</name>
</gene>
<protein>
    <submittedName>
        <fullName evidence="3">Methylated-DNA-protein-cysteine methyltransferase related protein</fullName>
    </submittedName>
</protein>
<dbReference type="SUPFAM" id="SSF46767">
    <property type="entry name" value="Methylated DNA-protein cysteine methyltransferase, C-terminal domain"/>
    <property type="match status" value="1"/>
</dbReference>
<dbReference type="PANTHER" id="PTHR42942:SF1">
    <property type="entry name" value="ALKYLTRANSFERASE-LIKE PROTEIN 1"/>
    <property type="match status" value="1"/>
</dbReference>
<sequence>MTPFTENVIAIIKSIPYGDVRSYGSIAKEAGHPRAARQVSRILHSMSASHDLPWHRVVNKNHQVTIKDKEARFMQIHYLREEGVEVTDQGSVIQ</sequence>
<dbReference type="OrthoDB" id="9789813at2"/>
<dbReference type="GO" id="GO:0032259">
    <property type="term" value="P:methylation"/>
    <property type="evidence" value="ECO:0007669"/>
    <property type="project" value="UniProtKB-KW"/>
</dbReference>
<dbReference type="InterPro" id="IPR052520">
    <property type="entry name" value="ATL_DNA_repair"/>
</dbReference>
<dbReference type="EMBL" id="FMYI01000001">
    <property type="protein sequence ID" value="SDB84423.1"/>
    <property type="molecule type" value="Genomic_DNA"/>
</dbReference>
<keyword evidence="3" id="KW-0489">Methyltransferase</keyword>
<dbReference type="InterPro" id="IPR036217">
    <property type="entry name" value="MethylDNA_cys_MeTrfase_DNAb"/>
</dbReference>
<name>A0A1G6GRF0_9BACI</name>
<dbReference type="PANTHER" id="PTHR42942">
    <property type="entry name" value="6-O-METHYLGUANINE DNA METHYLTRANSFERASE"/>
    <property type="match status" value="1"/>
</dbReference>
<evidence type="ECO:0000259" key="2">
    <source>
        <dbReference type="Pfam" id="PF01035"/>
    </source>
</evidence>
<dbReference type="InterPro" id="IPR036388">
    <property type="entry name" value="WH-like_DNA-bd_sf"/>
</dbReference>
<dbReference type="AlphaFoldDB" id="A0A1G6GRF0"/>
<reference evidence="4" key="1">
    <citation type="submission" date="2016-09" db="EMBL/GenBank/DDBJ databases">
        <authorList>
            <person name="Varghese N."/>
            <person name="Submissions S."/>
        </authorList>
    </citation>
    <scope>NUCLEOTIDE SEQUENCE [LARGE SCALE GENOMIC DNA]</scope>
    <source>
        <strain evidence="4">S5</strain>
    </source>
</reference>
<proteinExistence type="predicted"/>
<dbReference type="CDD" id="cd06445">
    <property type="entry name" value="ATase"/>
    <property type="match status" value="1"/>
</dbReference>
<keyword evidence="1" id="KW-0227">DNA damage</keyword>
<dbReference type="GO" id="GO:0008168">
    <property type="term" value="F:methyltransferase activity"/>
    <property type="evidence" value="ECO:0007669"/>
    <property type="project" value="UniProtKB-KW"/>
</dbReference>
<evidence type="ECO:0000313" key="3">
    <source>
        <dbReference type="EMBL" id="SDB84423.1"/>
    </source>
</evidence>
<feature type="domain" description="Methylated-DNA-[protein]-cysteine S-methyltransferase DNA binding" evidence="2">
    <location>
        <begin position="3"/>
        <end position="84"/>
    </location>
</feature>
<dbReference type="Gene3D" id="1.10.10.10">
    <property type="entry name" value="Winged helix-like DNA-binding domain superfamily/Winged helix DNA-binding domain"/>
    <property type="match status" value="1"/>
</dbReference>
<evidence type="ECO:0000256" key="1">
    <source>
        <dbReference type="ARBA" id="ARBA00022763"/>
    </source>
</evidence>
<keyword evidence="4" id="KW-1185">Reference proteome</keyword>
<evidence type="ECO:0000313" key="4">
    <source>
        <dbReference type="Proteomes" id="UP000242949"/>
    </source>
</evidence>
<dbReference type="GO" id="GO:0006281">
    <property type="term" value="P:DNA repair"/>
    <property type="evidence" value="ECO:0007669"/>
    <property type="project" value="InterPro"/>
</dbReference>
<dbReference type="STRING" id="1612202.SAMN05421734_101416"/>
<keyword evidence="3" id="KW-0808">Transferase</keyword>
<dbReference type="NCBIfam" id="TIGR00589">
    <property type="entry name" value="ogt"/>
    <property type="match status" value="1"/>
</dbReference>
<organism evidence="3 4">
    <name type="scientific">Pelagirhabdus alkalitolerans</name>
    <dbReference type="NCBI Taxonomy" id="1612202"/>
    <lineage>
        <taxon>Bacteria</taxon>
        <taxon>Bacillati</taxon>
        <taxon>Bacillota</taxon>
        <taxon>Bacilli</taxon>
        <taxon>Bacillales</taxon>
        <taxon>Bacillaceae</taxon>
        <taxon>Pelagirhabdus</taxon>
    </lineage>
</organism>
<accession>A0A1G6GRF0</accession>
<dbReference type="InterPro" id="IPR014048">
    <property type="entry name" value="MethylDNA_cys_MeTrfase_DNA-bd"/>
</dbReference>
<dbReference type="Proteomes" id="UP000242949">
    <property type="component" value="Unassembled WGS sequence"/>
</dbReference>
<dbReference type="Pfam" id="PF01035">
    <property type="entry name" value="DNA_binding_1"/>
    <property type="match status" value="1"/>
</dbReference>
<dbReference type="RefSeq" id="WP_090792501.1">
    <property type="nucleotide sequence ID" value="NZ_FMYI01000001.1"/>
</dbReference>